<evidence type="ECO:0000256" key="3">
    <source>
        <dbReference type="ARBA" id="ARBA00022729"/>
    </source>
</evidence>
<dbReference type="EMBL" id="JBITYG010000009">
    <property type="protein sequence ID" value="MFI9104349.1"/>
    <property type="molecule type" value="Genomic_DNA"/>
</dbReference>
<evidence type="ECO:0000256" key="6">
    <source>
        <dbReference type="SAM" id="Phobius"/>
    </source>
</evidence>
<keyword evidence="9" id="KW-1185">Reference proteome</keyword>
<evidence type="ECO:0000256" key="5">
    <source>
        <dbReference type="SAM" id="MobiDB-lite"/>
    </source>
</evidence>
<feature type="transmembrane region" description="Helical" evidence="6">
    <location>
        <begin position="21"/>
        <end position="39"/>
    </location>
</feature>
<dbReference type="SUPFAM" id="SSF53850">
    <property type="entry name" value="Periplasmic binding protein-like II"/>
    <property type="match status" value="1"/>
</dbReference>
<dbReference type="InterPro" id="IPR018313">
    <property type="entry name" value="SBP_3_CS"/>
</dbReference>
<proteinExistence type="inferred from homology"/>
<dbReference type="Pfam" id="PF00497">
    <property type="entry name" value="SBP_bac_3"/>
    <property type="match status" value="1"/>
</dbReference>
<evidence type="ECO:0000313" key="9">
    <source>
        <dbReference type="Proteomes" id="UP001614394"/>
    </source>
</evidence>
<dbReference type="InterPro" id="IPR001638">
    <property type="entry name" value="Solute-binding_3/MltF_N"/>
</dbReference>
<feature type="domain" description="Solute-binding protein family 3/N-terminal" evidence="7">
    <location>
        <begin position="94"/>
        <end position="321"/>
    </location>
</feature>
<evidence type="ECO:0000259" key="7">
    <source>
        <dbReference type="SMART" id="SM00062"/>
    </source>
</evidence>
<dbReference type="Proteomes" id="UP001614394">
    <property type="component" value="Unassembled WGS sequence"/>
</dbReference>
<organism evidence="8 9">
    <name type="scientific">Streptomyces fildesensis</name>
    <dbReference type="NCBI Taxonomy" id="375757"/>
    <lineage>
        <taxon>Bacteria</taxon>
        <taxon>Bacillati</taxon>
        <taxon>Actinomycetota</taxon>
        <taxon>Actinomycetes</taxon>
        <taxon>Kitasatosporales</taxon>
        <taxon>Streptomycetaceae</taxon>
        <taxon>Streptomyces</taxon>
    </lineage>
</organism>
<feature type="region of interest" description="Disordered" evidence="5">
    <location>
        <begin position="63"/>
        <end position="82"/>
    </location>
</feature>
<keyword evidence="3" id="KW-0732">Signal</keyword>
<dbReference type="PANTHER" id="PTHR30085">
    <property type="entry name" value="AMINO ACID ABC TRANSPORTER PERMEASE"/>
    <property type="match status" value="1"/>
</dbReference>
<keyword evidence="2" id="KW-0813">Transport</keyword>
<dbReference type="InterPro" id="IPR051455">
    <property type="entry name" value="Bact_solute-bind_prot3"/>
</dbReference>
<accession>A0ABW8CD25</accession>
<dbReference type="PROSITE" id="PS51257">
    <property type="entry name" value="PROKAR_LIPOPROTEIN"/>
    <property type="match status" value="1"/>
</dbReference>
<dbReference type="SMART" id="SM00062">
    <property type="entry name" value="PBPb"/>
    <property type="match status" value="1"/>
</dbReference>
<dbReference type="PANTHER" id="PTHR30085:SF6">
    <property type="entry name" value="ABC TRANSPORTER GLUTAMINE-BINDING PROTEIN GLNH"/>
    <property type="match status" value="1"/>
</dbReference>
<dbReference type="PROSITE" id="PS01039">
    <property type="entry name" value="SBP_BACTERIAL_3"/>
    <property type="match status" value="1"/>
</dbReference>
<dbReference type="RefSeq" id="WP_399654520.1">
    <property type="nucleotide sequence ID" value="NZ_JBITYG010000009.1"/>
</dbReference>
<sequence>MGEDTPRTRRTRRSWRGWGGVAGMAAACALVVTAVAVPLRGAGAADGARSATPEGVLSAKYASTEDTCDHPEASGQRPSTVDGDAVRRIKEHGKLIVGVDQNSYLWGFRDPATGQIAGFDIDLVRAIAKDILGDPDKVQYLTVPTDQRIPMIKAGKVDMVVRTMTINCSRLKDVAFSTAYFEAGQQLLVPLQGTTITGFDNSLNGRTVCTAKGSTGETKLKEESHGAKVVLVPNQLDCLVRLQLNLVDAVFTDNALAAGQAAQDPSVHLIGQKVTTEPYGVAMNLKDTDLVARVNKVLEDYRGGGVNSPWMQAYRHWLAAKLPDVTGPPAPLYKN</sequence>
<evidence type="ECO:0000256" key="4">
    <source>
        <dbReference type="RuleBase" id="RU003744"/>
    </source>
</evidence>
<reference evidence="8 9" key="1">
    <citation type="submission" date="2024-10" db="EMBL/GenBank/DDBJ databases">
        <title>The Natural Products Discovery Center: Release of the First 8490 Sequenced Strains for Exploring Actinobacteria Biosynthetic Diversity.</title>
        <authorList>
            <person name="Kalkreuter E."/>
            <person name="Kautsar S.A."/>
            <person name="Yang D."/>
            <person name="Bader C.D."/>
            <person name="Teijaro C.N."/>
            <person name="Fluegel L."/>
            <person name="Davis C.M."/>
            <person name="Simpson J.R."/>
            <person name="Lauterbach L."/>
            <person name="Steele A.D."/>
            <person name="Gui C."/>
            <person name="Meng S."/>
            <person name="Li G."/>
            <person name="Viehrig K."/>
            <person name="Ye F."/>
            <person name="Su P."/>
            <person name="Kiefer A.F."/>
            <person name="Nichols A."/>
            <person name="Cepeda A.J."/>
            <person name="Yan W."/>
            <person name="Fan B."/>
            <person name="Jiang Y."/>
            <person name="Adhikari A."/>
            <person name="Zheng C.-J."/>
            <person name="Schuster L."/>
            <person name="Cowan T.M."/>
            <person name="Smanski M.J."/>
            <person name="Chevrette M.G."/>
            <person name="De Carvalho L.P.S."/>
            <person name="Shen B."/>
        </authorList>
    </citation>
    <scope>NUCLEOTIDE SEQUENCE [LARGE SCALE GENOMIC DNA]</scope>
    <source>
        <strain evidence="8 9">NPDC053399</strain>
    </source>
</reference>
<evidence type="ECO:0000256" key="2">
    <source>
        <dbReference type="ARBA" id="ARBA00022448"/>
    </source>
</evidence>
<gene>
    <name evidence="8" type="ORF">ACIGXA_27920</name>
</gene>
<keyword evidence="6" id="KW-1133">Transmembrane helix</keyword>
<dbReference type="Gene3D" id="3.40.190.10">
    <property type="entry name" value="Periplasmic binding protein-like II"/>
    <property type="match status" value="2"/>
</dbReference>
<name>A0ABW8CD25_9ACTN</name>
<dbReference type="CDD" id="cd13690">
    <property type="entry name" value="PBP2_GluB"/>
    <property type="match status" value="1"/>
</dbReference>
<keyword evidence="6" id="KW-0472">Membrane</keyword>
<evidence type="ECO:0000256" key="1">
    <source>
        <dbReference type="ARBA" id="ARBA00010333"/>
    </source>
</evidence>
<keyword evidence="6" id="KW-0812">Transmembrane</keyword>
<comment type="similarity">
    <text evidence="1 4">Belongs to the bacterial solute-binding protein 3 family.</text>
</comment>
<protein>
    <submittedName>
        <fullName evidence="8">Glutamate ABC transporter substrate-binding protein</fullName>
    </submittedName>
</protein>
<evidence type="ECO:0000313" key="8">
    <source>
        <dbReference type="EMBL" id="MFI9104349.1"/>
    </source>
</evidence>
<comment type="caution">
    <text evidence="8">The sequence shown here is derived from an EMBL/GenBank/DDBJ whole genome shotgun (WGS) entry which is preliminary data.</text>
</comment>